<reference evidence="4" key="1">
    <citation type="submission" date="2016-10" db="EMBL/GenBank/DDBJ databases">
        <authorList>
            <person name="Varghese N."/>
            <person name="Submissions S."/>
        </authorList>
    </citation>
    <scope>NUCLEOTIDE SEQUENCE [LARGE SCALE GENOMIC DNA]</scope>
    <source>
        <strain evidence="4">CGMCC 1.8711</strain>
    </source>
</reference>
<dbReference type="RefSeq" id="WP_089878194.1">
    <property type="nucleotide sequence ID" value="NZ_FOYS01000002.1"/>
</dbReference>
<dbReference type="Gene3D" id="2.30.30.40">
    <property type="entry name" value="SH3 Domains"/>
    <property type="match status" value="1"/>
</dbReference>
<dbReference type="GO" id="GO:0007165">
    <property type="term" value="P:signal transduction"/>
    <property type="evidence" value="ECO:0007669"/>
    <property type="project" value="InterPro"/>
</dbReference>
<dbReference type="InterPro" id="IPR039315">
    <property type="entry name" value="CheW"/>
</dbReference>
<dbReference type="PANTHER" id="PTHR22617">
    <property type="entry name" value="CHEMOTAXIS SENSOR HISTIDINE KINASE-RELATED"/>
    <property type="match status" value="1"/>
</dbReference>
<dbReference type="Proteomes" id="UP000243250">
    <property type="component" value="Unassembled WGS sequence"/>
</dbReference>
<dbReference type="SUPFAM" id="SSF50341">
    <property type="entry name" value="CheW-like"/>
    <property type="match status" value="1"/>
</dbReference>
<evidence type="ECO:0000256" key="1">
    <source>
        <dbReference type="SAM" id="MobiDB-lite"/>
    </source>
</evidence>
<dbReference type="AlphaFoldDB" id="A0A1I6GNK7"/>
<sequence>MSQEPQTAAVPSPDGEDEESVREIQVLEFKLGGETYCVDIEYVSEIVDKGSLTAVPNAPDYVDGVMDLRGRTTSIVNPKALLNVDSEGESKRIVIFDANKFEDDAAIGWLVDEVYQVVRVSMDEIEQPPLEKDDSIEGVIKRDGELVIWISPVDAVAQR</sequence>
<proteinExistence type="predicted"/>
<dbReference type="InterPro" id="IPR036061">
    <property type="entry name" value="CheW-like_dom_sf"/>
</dbReference>
<feature type="region of interest" description="Disordered" evidence="1">
    <location>
        <begin position="1"/>
        <end position="20"/>
    </location>
</feature>
<organism evidence="3 4">
    <name type="scientific">Halogeometricum limi</name>
    <dbReference type="NCBI Taxonomy" id="555875"/>
    <lineage>
        <taxon>Archaea</taxon>
        <taxon>Methanobacteriati</taxon>
        <taxon>Methanobacteriota</taxon>
        <taxon>Stenosarchaea group</taxon>
        <taxon>Halobacteria</taxon>
        <taxon>Halobacteriales</taxon>
        <taxon>Haloferacaceae</taxon>
        <taxon>Halogeometricum</taxon>
    </lineage>
</organism>
<evidence type="ECO:0000313" key="3">
    <source>
        <dbReference type="EMBL" id="SFR43805.1"/>
    </source>
</evidence>
<dbReference type="STRING" id="555875.SAMN04488124_1323"/>
<name>A0A1I6GNK7_9EURY</name>
<dbReference type="OrthoDB" id="115049at2157"/>
<keyword evidence="4" id="KW-1185">Reference proteome</keyword>
<evidence type="ECO:0000313" key="4">
    <source>
        <dbReference type="Proteomes" id="UP000243250"/>
    </source>
</evidence>
<dbReference type="Gene3D" id="2.40.50.180">
    <property type="entry name" value="CheA-289, Domain 4"/>
    <property type="match status" value="1"/>
</dbReference>
<accession>A0A1I6GNK7</accession>
<dbReference type="SMART" id="SM00260">
    <property type="entry name" value="CheW"/>
    <property type="match status" value="1"/>
</dbReference>
<evidence type="ECO:0000259" key="2">
    <source>
        <dbReference type="PROSITE" id="PS50851"/>
    </source>
</evidence>
<dbReference type="GO" id="GO:0005829">
    <property type="term" value="C:cytosol"/>
    <property type="evidence" value="ECO:0007669"/>
    <property type="project" value="TreeGrafter"/>
</dbReference>
<dbReference type="PROSITE" id="PS50851">
    <property type="entry name" value="CHEW"/>
    <property type="match status" value="1"/>
</dbReference>
<dbReference type="EMBL" id="FOYS01000002">
    <property type="protein sequence ID" value="SFR43805.1"/>
    <property type="molecule type" value="Genomic_DNA"/>
</dbReference>
<dbReference type="Pfam" id="PF01584">
    <property type="entry name" value="CheW"/>
    <property type="match status" value="1"/>
</dbReference>
<protein>
    <submittedName>
        <fullName evidence="3">Purine-binding chemotaxis protein CheW</fullName>
    </submittedName>
</protein>
<dbReference type="GO" id="GO:0006935">
    <property type="term" value="P:chemotaxis"/>
    <property type="evidence" value="ECO:0007669"/>
    <property type="project" value="InterPro"/>
</dbReference>
<gene>
    <name evidence="3" type="ORF">SAMN04488124_1323</name>
</gene>
<dbReference type="InterPro" id="IPR002545">
    <property type="entry name" value="CheW-lke_dom"/>
</dbReference>
<dbReference type="PANTHER" id="PTHR22617:SF23">
    <property type="entry name" value="CHEMOTAXIS PROTEIN CHEW"/>
    <property type="match status" value="1"/>
</dbReference>
<feature type="domain" description="CheW-like" evidence="2">
    <location>
        <begin position="23"/>
        <end position="159"/>
    </location>
</feature>